<dbReference type="GO" id="GO:2000142">
    <property type="term" value="P:regulation of DNA-templated transcription initiation"/>
    <property type="evidence" value="ECO:0007669"/>
    <property type="project" value="TreeGrafter"/>
</dbReference>
<comment type="similarity">
    <text evidence="1">Belongs to the LysR transcriptional regulatory family.</text>
</comment>
<dbReference type="PANTHER" id="PTHR30293">
    <property type="entry name" value="TRANSCRIPTIONAL REGULATORY PROTEIN NAC-RELATED"/>
    <property type="match status" value="1"/>
</dbReference>
<dbReference type="InterPro" id="IPR036388">
    <property type="entry name" value="WH-like_DNA-bd_sf"/>
</dbReference>
<dbReference type="Pfam" id="PF00126">
    <property type="entry name" value="HTH_1"/>
    <property type="match status" value="1"/>
</dbReference>
<feature type="domain" description="HTH lysR-type" evidence="6">
    <location>
        <begin position="4"/>
        <end position="61"/>
    </location>
</feature>
<dbReference type="InParanoid" id="A0A395JQ39"/>
<proteinExistence type="inferred from homology"/>
<gene>
    <name evidence="7" type="ORF">DFR28_1021086</name>
</gene>
<evidence type="ECO:0000256" key="4">
    <source>
        <dbReference type="ARBA" id="ARBA00023159"/>
    </source>
</evidence>
<keyword evidence="3" id="KW-0238">DNA-binding</keyword>
<dbReference type="Gene3D" id="3.40.190.290">
    <property type="match status" value="1"/>
</dbReference>
<evidence type="ECO:0000259" key="6">
    <source>
        <dbReference type="PROSITE" id="PS50931"/>
    </source>
</evidence>
<comment type="caution">
    <text evidence="7">The sequence shown here is derived from an EMBL/GenBank/DDBJ whole genome shotgun (WGS) entry which is preliminary data.</text>
</comment>
<accession>A0A395JQ39</accession>
<dbReference type="Pfam" id="PF03466">
    <property type="entry name" value="LysR_substrate"/>
    <property type="match status" value="1"/>
</dbReference>
<dbReference type="OrthoDB" id="464481at2"/>
<dbReference type="InterPro" id="IPR000847">
    <property type="entry name" value="LysR_HTH_N"/>
</dbReference>
<evidence type="ECO:0000256" key="1">
    <source>
        <dbReference type="ARBA" id="ARBA00009437"/>
    </source>
</evidence>
<dbReference type="NCBIfam" id="NF008284">
    <property type="entry name" value="PRK11062.1"/>
    <property type="match status" value="1"/>
</dbReference>
<keyword evidence="5" id="KW-0804">Transcription</keyword>
<sequence>MKQVNFNHLQYFYAVAKEGSVTAAAARLNVTPQTVSGQLATFEEYIEARLFERHGKRLELNELGKTTMRYAEDIFSLGTELSRALATKEAGLAVSFNVGIVDAIPKVMAFDMLDACFDLDQSFKLECHEGDLRSLLADLSVNKLDLIISDQPLPTGVSIRARSHYLGESGVTFFAATELAAKIRDDFPRSLHCAPFLMPGAHSAQKQNLLAWFESMRIAPNVVAEFDDSALLKIFGQVGRGVFCVTSSIESDILARYDVEVVGRVDALSDRFYGIAPERKINHPGIDAVLGAAKSMLQQASHD</sequence>
<dbReference type="FunCoup" id="A0A395JQ39">
    <property type="interactions" value="10"/>
</dbReference>
<evidence type="ECO:0000256" key="3">
    <source>
        <dbReference type="ARBA" id="ARBA00023125"/>
    </source>
</evidence>
<dbReference type="GO" id="GO:0003700">
    <property type="term" value="F:DNA-binding transcription factor activity"/>
    <property type="evidence" value="ECO:0007669"/>
    <property type="project" value="InterPro"/>
</dbReference>
<evidence type="ECO:0000313" key="8">
    <source>
        <dbReference type="Proteomes" id="UP000253083"/>
    </source>
</evidence>
<dbReference type="PROSITE" id="PS50931">
    <property type="entry name" value="HTH_LYSR"/>
    <property type="match status" value="1"/>
</dbReference>
<dbReference type="PANTHER" id="PTHR30293:SF2">
    <property type="entry name" value="TRANSCRIPTIONAL ACTIVATOR PROTEIN NHAR"/>
    <property type="match status" value="1"/>
</dbReference>
<dbReference type="RefSeq" id="WP_113954405.1">
    <property type="nucleotide sequence ID" value="NZ_QNRT01000002.1"/>
</dbReference>
<dbReference type="EMBL" id="QNRT01000002">
    <property type="protein sequence ID" value="RBP51654.1"/>
    <property type="molecule type" value="Genomic_DNA"/>
</dbReference>
<dbReference type="SUPFAM" id="SSF53850">
    <property type="entry name" value="Periplasmic binding protein-like II"/>
    <property type="match status" value="1"/>
</dbReference>
<dbReference type="Proteomes" id="UP000253083">
    <property type="component" value="Unassembled WGS sequence"/>
</dbReference>
<dbReference type="Gene3D" id="1.10.10.10">
    <property type="entry name" value="Winged helix-like DNA-binding domain superfamily/Winged helix DNA-binding domain"/>
    <property type="match status" value="1"/>
</dbReference>
<protein>
    <submittedName>
        <fullName evidence="7">LysR family transcriptional regulator</fullName>
    </submittedName>
</protein>
<name>A0A395JQ39_9GAMM</name>
<evidence type="ECO:0000256" key="2">
    <source>
        <dbReference type="ARBA" id="ARBA00023015"/>
    </source>
</evidence>
<dbReference type="InterPro" id="IPR036390">
    <property type="entry name" value="WH_DNA-bd_sf"/>
</dbReference>
<keyword evidence="8" id="KW-1185">Reference proteome</keyword>
<dbReference type="GO" id="GO:0003677">
    <property type="term" value="F:DNA binding"/>
    <property type="evidence" value="ECO:0007669"/>
    <property type="project" value="UniProtKB-KW"/>
</dbReference>
<keyword evidence="4" id="KW-0010">Activator</keyword>
<organism evidence="7 8">
    <name type="scientific">Arenicella xantha</name>
    <dbReference type="NCBI Taxonomy" id="644221"/>
    <lineage>
        <taxon>Bacteria</taxon>
        <taxon>Pseudomonadati</taxon>
        <taxon>Pseudomonadota</taxon>
        <taxon>Gammaproteobacteria</taxon>
        <taxon>Arenicellales</taxon>
        <taxon>Arenicellaceae</taxon>
        <taxon>Arenicella</taxon>
    </lineage>
</organism>
<dbReference type="AlphaFoldDB" id="A0A395JQ39"/>
<dbReference type="SUPFAM" id="SSF46785">
    <property type="entry name" value="Winged helix' DNA-binding domain"/>
    <property type="match status" value="1"/>
</dbReference>
<reference evidence="7 8" key="1">
    <citation type="submission" date="2018-06" db="EMBL/GenBank/DDBJ databases">
        <title>Genomic Encyclopedia of Type Strains, Phase IV (KMG-IV): sequencing the most valuable type-strain genomes for metagenomic binning, comparative biology and taxonomic classification.</title>
        <authorList>
            <person name="Goeker M."/>
        </authorList>
    </citation>
    <scope>NUCLEOTIDE SEQUENCE [LARGE SCALE GENOMIC DNA]</scope>
    <source>
        <strain evidence="7 8">DSM 24032</strain>
    </source>
</reference>
<dbReference type="InterPro" id="IPR005119">
    <property type="entry name" value="LysR_subst-bd"/>
</dbReference>
<evidence type="ECO:0000256" key="5">
    <source>
        <dbReference type="ARBA" id="ARBA00023163"/>
    </source>
</evidence>
<evidence type="ECO:0000313" key="7">
    <source>
        <dbReference type="EMBL" id="RBP51654.1"/>
    </source>
</evidence>
<keyword evidence="2" id="KW-0805">Transcription regulation</keyword>